<dbReference type="AlphaFoldDB" id="A0A7J8N9Z5"/>
<organism evidence="1 2">
    <name type="scientific">Gossypium lobatum</name>
    <dbReference type="NCBI Taxonomy" id="34289"/>
    <lineage>
        <taxon>Eukaryota</taxon>
        <taxon>Viridiplantae</taxon>
        <taxon>Streptophyta</taxon>
        <taxon>Embryophyta</taxon>
        <taxon>Tracheophyta</taxon>
        <taxon>Spermatophyta</taxon>
        <taxon>Magnoliopsida</taxon>
        <taxon>eudicotyledons</taxon>
        <taxon>Gunneridae</taxon>
        <taxon>Pentapetalae</taxon>
        <taxon>rosids</taxon>
        <taxon>malvids</taxon>
        <taxon>Malvales</taxon>
        <taxon>Malvaceae</taxon>
        <taxon>Malvoideae</taxon>
        <taxon>Gossypium</taxon>
    </lineage>
</organism>
<sequence>MISNLFNEGAMTKLSFILIAWKLLKAFSEALPLKINGFCGVFQGNKIKLRIV</sequence>
<evidence type="ECO:0000313" key="2">
    <source>
        <dbReference type="Proteomes" id="UP000593572"/>
    </source>
</evidence>
<proteinExistence type="predicted"/>
<keyword evidence="2" id="KW-1185">Reference proteome</keyword>
<comment type="caution">
    <text evidence="1">The sequence shown here is derived from an EMBL/GenBank/DDBJ whole genome shotgun (WGS) entry which is preliminary data.</text>
</comment>
<reference evidence="1 2" key="1">
    <citation type="journal article" date="2019" name="Genome Biol. Evol.">
        <title>Insights into the evolution of the New World diploid cottons (Gossypium, subgenus Houzingenia) based on genome sequencing.</title>
        <authorList>
            <person name="Grover C.E."/>
            <person name="Arick M.A. 2nd"/>
            <person name="Thrash A."/>
            <person name="Conover J.L."/>
            <person name="Sanders W.S."/>
            <person name="Peterson D.G."/>
            <person name="Frelichowski J.E."/>
            <person name="Scheffler J.A."/>
            <person name="Scheffler B.E."/>
            <person name="Wendel J.F."/>
        </authorList>
    </citation>
    <scope>NUCLEOTIDE SEQUENCE [LARGE SCALE GENOMIC DNA]</scope>
    <source>
        <strain evidence="1">157</strain>
        <tissue evidence="1">Leaf</tissue>
    </source>
</reference>
<evidence type="ECO:0000313" key="1">
    <source>
        <dbReference type="EMBL" id="MBA0573726.1"/>
    </source>
</evidence>
<dbReference type="Proteomes" id="UP000593572">
    <property type="component" value="Unassembled WGS sequence"/>
</dbReference>
<protein>
    <submittedName>
        <fullName evidence="1">Uncharacterized protein</fullName>
    </submittedName>
</protein>
<dbReference type="EMBL" id="JABEZX010000013">
    <property type="protein sequence ID" value="MBA0573726.1"/>
    <property type="molecule type" value="Genomic_DNA"/>
</dbReference>
<gene>
    <name evidence="1" type="ORF">Golob_000988</name>
</gene>
<name>A0A7J8N9Z5_9ROSI</name>
<accession>A0A7J8N9Z5</accession>